<evidence type="ECO:0000313" key="3">
    <source>
        <dbReference type="EMBL" id="NQE37557.1"/>
    </source>
</evidence>
<dbReference type="EMBL" id="SRRZ01000136">
    <property type="protein sequence ID" value="NQE37557.1"/>
    <property type="molecule type" value="Genomic_DNA"/>
</dbReference>
<evidence type="ECO:0000259" key="2">
    <source>
        <dbReference type="Pfam" id="PF04151"/>
    </source>
</evidence>
<organism evidence="3 4">
    <name type="scientific">Microcoleus asticus IPMA8</name>
    <dbReference type="NCBI Taxonomy" id="2563858"/>
    <lineage>
        <taxon>Bacteria</taxon>
        <taxon>Bacillati</taxon>
        <taxon>Cyanobacteriota</taxon>
        <taxon>Cyanophyceae</taxon>
        <taxon>Oscillatoriophycideae</taxon>
        <taxon>Oscillatoriales</taxon>
        <taxon>Microcoleaceae</taxon>
        <taxon>Microcoleus</taxon>
        <taxon>Microcoleus asticus</taxon>
    </lineage>
</organism>
<sequence>MRQVRFWAIAPIALVATFSGKPTLSSPVSNSGGVANSSSTIISAEFPQNSPDANPAGKAVLAQASPNPSPSPQSSPTQSPTVQPLPSPDPGSSKVILEQNGELTPAKSSVLPSDSSLYDEYTFEGTQGQKVVVTVESTEFDTYLAIFNSQGELLAENDDVTQQNSNSELSVTLSASGRYRVIVNAYEPPPKGRGKYSLTVRETTGN</sequence>
<evidence type="ECO:0000313" key="4">
    <source>
        <dbReference type="Proteomes" id="UP000702425"/>
    </source>
</evidence>
<dbReference type="Proteomes" id="UP000702425">
    <property type="component" value="Unassembled WGS sequence"/>
</dbReference>
<dbReference type="Pfam" id="PF04151">
    <property type="entry name" value="PPC"/>
    <property type="match status" value="1"/>
</dbReference>
<accession>A0ABX2D4J3</accession>
<reference evidence="3 4" key="1">
    <citation type="journal article" date="2020" name="Sci. Rep.">
        <title>A novel cyanobacterial geosmin producer, revising GeoA distribution and dispersion patterns in Bacteria.</title>
        <authorList>
            <person name="Churro C."/>
            <person name="Semedo-Aguiar A.P."/>
            <person name="Silva A.D."/>
            <person name="Pereira-Leal J.B."/>
            <person name="Leite R.B."/>
        </authorList>
    </citation>
    <scope>NUCLEOTIDE SEQUENCE [LARGE SCALE GENOMIC DNA]</scope>
    <source>
        <strain evidence="3 4">IPMA8</strain>
    </source>
</reference>
<evidence type="ECO:0000256" key="1">
    <source>
        <dbReference type="SAM" id="MobiDB-lite"/>
    </source>
</evidence>
<keyword evidence="4" id="KW-1185">Reference proteome</keyword>
<gene>
    <name evidence="3" type="ORF">E5S67_05331</name>
</gene>
<feature type="region of interest" description="Disordered" evidence="1">
    <location>
        <begin position="42"/>
        <end position="95"/>
    </location>
</feature>
<feature type="compositionally biased region" description="Polar residues" evidence="1">
    <location>
        <begin position="42"/>
        <end position="52"/>
    </location>
</feature>
<protein>
    <recommendedName>
        <fullName evidence="2">Peptidase C-terminal archaeal/bacterial domain-containing protein</fullName>
    </recommendedName>
</protein>
<proteinExistence type="predicted"/>
<feature type="domain" description="Peptidase C-terminal archaeal/bacterial" evidence="2">
    <location>
        <begin position="119"/>
        <end position="184"/>
    </location>
</feature>
<comment type="caution">
    <text evidence="3">The sequence shown here is derived from an EMBL/GenBank/DDBJ whole genome shotgun (WGS) entry which is preliminary data.</text>
</comment>
<dbReference type="Gene3D" id="2.60.120.380">
    <property type="match status" value="1"/>
</dbReference>
<dbReference type="RefSeq" id="WP_172191676.1">
    <property type="nucleotide sequence ID" value="NZ_CAWPPK010000042.1"/>
</dbReference>
<name>A0ABX2D4J3_9CYAN</name>
<dbReference type="InterPro" id="IPR007280">
    <property type="entry name" value="Peptidase_C_arc/bac"/>
</dbReference>